<dbReference type="AlphaFoldDB" id="A0A4Y2WAN8"/>
<evidence type="ECO:0000313" key="1">
    <source>
        <dbReference type="EMBL" id="GBO33067.1"/>
    </source>
</evidence>
<comment type="caution">
    <text evidence="1">The sequence shown here is derived from an EMBL/GenBank/DDBJ whole genome shotgun (WGS) entry which is preliminary data.</text>
</comment>
<keyword evidence="2" id="KW-1185">Reference proteome</keyword>
<dbReference type="EMBL" id="BGPR01056598">
    <property type="protein sequence ID" value="GBO33067.1"/>
    <property type="molecule type" value="Genomic_DNA"/>
</dbReference>
<evidence type="ECO:0000313" key="2">
    <source>
        <dbReference type="Proteomes" id="UP000499080"/>
    </source>
</evidence>
<dbReference type="Proteomes" id="UP000499080">
    <property type="component" value="Unassembled WGS sequence"/>
</dbReference>
<reference evidence="1 2" key="1">
    <citation type="journal article" date="2019" name="Sci. Rep.">
        <title>Orb-weaving spider Araneus ventricosus genome elucidates the spidroin gene catalogue.</title>
        <authorList>
            <person name="Kono N."/>
            <person name="Nakamura H."/>
            <person name="Ohtoshi R."/>
            <person name="Moran D.A.P."/>
            <person name="Shinohara A."/>
            <person name="Yoshida Y."/>
            <person name="Fujiwara M."/>
            <person name="Mori M."/>
            <person name="Tomita M."/>
            <person name="Arakawa K."/>
        </authorList>
    </citation>
    <scope>NUCLEOTIDE SEQUENCE [LARGE SCALE GENOMIC DNA]</scope>
</reference>
<accession>A0A4Y2WAN8</accession>
<proteinExistence type="predicted"/>
<sequence>MKPSPYSSRILVIADNFMKRGASIEGEAWIIIPSRRRREALLAVLKGTYLKQSFWFLREQGGIVEDDNLFGNNMLSQTAMVLEDTDLFKLDGWVYFINQRECHLLRHG</sequence>
<name>A0A4Y2WAN8_ARAVE</name>
<organism evidence="1 2">
    <name type="scientific">Araneus ventricosus</name>
    <name type="common">Orbweaver spider</name>
    <name type="synonym">Epeira ventricosa</name>
    <dbReference type="NCBI Taxonomy" id="182803"/>
    <lineage>
        <taxon>Eukaryota</taxon>
        <taxon>Metazoa</taxon>
        <taxon>Ecdysozoa</taxon>
        <taxon>Arthropoda</taxon>
        <taxon>Chelicerata</taxon>
        <taxon>Arachnida</taxon>
        <taxon>Araneae</taxon>
        <taxon>Araneomorphae</taxon>
        <taxon>Entelegynae</taxon>
        <taxon>Araneoidea</taxon>
        <taxon>Araneidae</taxon>
        <taxon>Araneus</taxon>
    </lineage>
</organism>
<gene>
    <name evidence="1" type="ORF">AVEN_4185_1</name>
</gene>
<protein>
    <submittedName>
        <fullName evidence="1">Uncharacterized protein</fullName>
    </submittedName>
</protein>